<keyword evidence="4 8" id="KW-0694">RNA-binding</keyword>
<reference evidence="10" key="1">
    <citation type="submission" date="2016-10" db="EMBL/GenBank/DDBJ databases">
        <authorList>
            <person name="Varghese N."/>
            <person name="Submissions S."/>
        </authorList>
    </citation>
    <scope>NUCLEOTIDE SEQUENCE [LARGE SCALE GENOMIC DNA]</scope>
    <source>
        <strain evidence="10">DSM 241</strain>
    </source>
</reference>
<dbReference type="AlphaFoldDB" id="A0A1H7IB11"/>
<dbReference type="GO" id="GO:0003735">
    <property type="term" value="F:structural constituent of ribosome"/>
    <property type="evidence" value="ECO:0007669"/>
    <property type="project" value="InterPro"/>
</dbReference>
<dbReference type="STRING" id="1396821.SAMN05444515_10337"/>
<dbReference type="OrthoDB" id="9808307at2"/>
<dbReference type="FunFam" id="3.30.70.1730:FF:000001">
    <property type="entry name" value="50S ribosomal protein L10"/>
    <property type="match status" value="1"/>
</dbReference>
<gene>
    <name evidence="8" type="primary">rplJ</name>
    <name evidence="9" type="ORF">SAMN05444515_10337</name>
</gene>
<evidence type="ECO:0000256" key="7">
    <source>
        <dbReference type="ARBA" id="ARBA00035202"/>
    </source>
</evidence>
<dbReference type="InterPro" id="IPR022973">
    <property type="entry name" value="Ribosomal_uL10_bac"/>
</dbReference>
<comment type="similarity">
    <text evidence="2 8">Belongs to the universal ribosomal protein uL10 family.</text>
</comment>
<name>A0A1H7IB11_9GAMM</name>
<evidence type="ECO:0000313" key="9">
    <source>
        <dbReference type="EMBL" id="SEK57785.1"/>
    </source>
</evidence>
<keyword evidence="5 8" id="KW-0689">Ribosomal protein</keyword>
<evidence type="ECO:0000256" key="8">
    <source>
        <dbReference type="HAMAP-Rule" id="MF_00362"/>
    </source>
</evidence>
<dbReference type="InterPro" id="IPR001790">
    <property type="entry name" value="Ribosomal_uL10"/>
</dbReference>
<evidence type="ECO:0000256" key="5">
    <source>
        <dbReference type="ARBA" id="ARBA00022980"/>
    </source>
</evidence>
<dbReference type="PROSITE" id="PS01109">
    <property type="entry name" value="RIBOSOMAL_L10"/>
    <property type="match status" value="1"/>
</dbReference>
<comment type="subunit">
    <text evidence="8">Part of the ribosomal stalk of the 50S ribosomal subunit. The N-terminus interacts with L11 and the large rRNA to form the base of the stalk. The C-terminus forms an elongated spine to which L12 dimers bind in a sequential fashion forming a multimeric L10(L12)X complex.</text>
</comment>
<evidence type="ECO:0000256" key="2">
    <source>
        <dbReference type="ARBA" id="ARBA00008889"/>
    </source>
</evidence>
<proteinExistence type="inferred from homology"/>
<dbReference type="EMBL" id="FOAA01000003">
    <property type="protein sequence ID" value="SEK57785.1"/>
    <property type="molecule type" value="Genomic_DNA"/>
</dbReference>
<dbReference type="HAMAP" id="MF_00362">
    <property type="entry name" value="Ribosomal_uL10"/>
    <property type="match status" value="1"/>
</dbReference>
<dbReference type="InterPro" id="IPR043141">
    <property type="entry name" value="Ribosomal_uL10-like_sf"/>
</dbReference>
<dbReference type="CDD" id="cd05797">
    <property type="entry name" value="Ribosomal_L10"/>
    <property type="match status" value="1"/>
</dbReference>
<dbReference type="NCBIfam" id="NF000955">
    <property type="entry name" value="PRK00099.1-1"/>
    <property type="match status" value="1"/>
</dbReference>
<dbReference type="SUPFAM" id="SSF160369">
    <property type="entry name" value="Ribosomal protein L10-like"/>
    <property type="match status" value="1"/>
</dbReference>
<protein>
    <recommendedName>
        <fullName evidence="7 8">Large ribosomal subunit protein uL10</fullName>
    </recommendedName>
</protein>
<organism evidence="9 10">
    <name type="scientific">Ectothiorhodospira marina</name>
    <dbReference type="NCBI Taxonomy" id="1396821"/>
    <lineage>
        <taxon>Bacteria</taxon>
        <taxon>Pseudomonadati</taxon>
        <taxon>Pseudomonadota</taxon>
        <taxon>Gammaproteobacteria</taxon>
        <taxon>Chromatiales</taxon>
        <taxon>Ectothiorhodospiraceae</taxon>
        <taxon>Ectothiorhodospira</taxon>
    </lineage>
</organism>
<keyword evidence="10" id="KW-1185">Reference proteome</keyword>
<sequence length="176" mass="19013">MALNLEDKKAIVSEVAAVAAQAHSAVAAEYRGLSVAEMTELRQKARDTGVYLRVVKNSLARRAVQGTDFECMQEGMVGPLIIAFSQEDPGAAARLVKDFSKDHKKLECKMVSVSGQLLGPAELERLASMPTRDQAISMLMATMKAPLDKFARTVNEVPGKLVRTVAAIRDQKQAAA</sequence>
<evidence type="ECO:0000256" key="3">
    <source>
        <dbReference type="ARBA" id="ARBA00022730"/>
    </source>
</evidence>
<dbReference type="Gene3D" id="3.30.70.1730">
    <property type="match status" value="1"/>
</dbReference>
<dbReference type="GO" id="GO:0070180">
    <property type="term" value="F:large ribosomal subunit rRNA binding"/>
    <property type="evidence" value="ECO:0007669"/>
    <property type="project" value="UniProtKB-UniRule"/>
</dbReference>
<dbReference type="Pfam" id="PF00466">
    <property type="entry name" value="Ribosomal_L10"/>
    <property type="match status" value="1"/>
</dbReference>
<dbReference type="Proteomes" id="UP000199256">
    <property type="component" value="Unassembled WGS sequence"/>
</dbReference>
<dbReference type="PANTHER" id="PTHR11560">
    <property type="entry name" value="39S RIBOSOMAL PROTEIN L10, MITOCHONDRIAL"/>
    <property type="match status" value="1"/>
</dbReference>
<dbReference type="GO" id="GO:0015934">
    <property type="term" value="C:large ribosomal subunit"/>
    <property type="evidence" value="ECO:0007669"/>
    <property type="project" value="InterPro"/>
</dbReference>
<keyword evidence="6 8" id="KW-0687">Ribonucleoprotein</keyword>
<dbReference type="GO" id="GO:0006412">
    <property type="term" value="P:translation"/>
    <property type="evidence" value="ECO:0007669"/>
    <property type="project" value="UniProtKB-UniRule"/>
</dbReference>
<evidence type="ECO:0000256" key="4">
    <source>
        <dbReference type="ARBA" id="ARBA00022884"/>
    </source>
</evidence>
<evidence type="ECO:0000313" key="10">
    <source>
        <dbReference type="Proteomes" id="UP000199256"/>
    </source>
</evidence>
<evidence type="ECO:0000256" key="6">
    <source>
        <dbReference type="ARBA" id="ARBA00023274"/>
    </source>
</evidence>
<keyword evidence="3 8" id="KW-0699">rRNA-binding</keyword>
<dbReference type="Gene3D" id="6.10.250.2350">
    <property type="match status" value="1"/>
</dbReference>
<comment type="function">
    <text evidence="1 8">Forms part of the ribosomal stalk, playing a central role in the interaction of the ribosome with GTP-bound translation factors.</text>
</comment>
<accession>A0A1H7IB11</accession>
<dbReference type="InterPro" id="IPR002363">
    <property type="entry name" value="Ribosomal_uL10_CS_bac"/>
</dbReference>
<dbReference type="InterPro" id="IPR047865">
    <property type="entry name" value="Ribosomal_uL10_bac_type"/>
</dbReference>
<evidence type="ECO:0000256" key="1">
    <source>
        <dbReference type="ARBA" id="ARBA00002633"/>
    </source>
</evidence>